<feature type="transmembrane region" description="Helical" evidence="1">
    <location>
        <begin position="52"/>
        <end position="79"/>
    </location>
</feature>
<dbReference type="OrthoDB" id="5472096at2"/>
<sequence length="80" mass="9629">MTIEQIREWLLYCLALNYGILLIWFLALVLAGDAIRRLHGRWFRLERERFDIIHYAAMAIYKTGIILFNLVPWLALFLLY</sequence>
<feature type="transmembrane region" description="Helical" evidence="1">
    <location>
        <begin position="9"/>
        <end position="32"/>
    </location>
</feature>
<evidence type="ECO:0000313" key="6">
    <source>
        <dbReference type="Proteomes" id="UP000295058"/>
    </source>
</evidence>
<keyword evidence="1" id="KW-0472">Membrane</keyword>
<name>A0A235CNS3_9GAMM</name>
<organism evidence="3 5">
    <name type="scientific">Oceanimonas baumannii</name>
    <dbReference type="NCBI Taxonomy" id="129578"/>
    <lineage>
        <taxon>Bacteria</taxon>
        <taxon>Pseudomonadati</taxon>
        <taxon>Pseudomonadota</taxon>
        <taxon>Gammaproteobacteria</taxon>
        <taxon>Aeromonadales</taxon>
        <taxon>Aeromonadaceae</taxon>
        <taxon>Oceanimonas</taxon>
    </lineage>
</organism>
<evidence type="ECO:0000313" key="3">
    <source>
        <dbReference type="EMBL" id="OYD25505.1"/>
    </source>
</evidence>
<dbReference type="Proteomes" id="UP000295058">
    <property type="component" value="Unassembled WGS sequence"/>
</dbReference>
<gene>
    <name evidence="3" type="ORF">B6S09_04645</name>
    <name evidence="4" type="ORF">LY04_00826</name>
</gene>
<keyword evidence="1" id="KW-0812">Transmembrane</keyword>
<accession>A0A235CNS3</accession>
<reference evidence="3 5" key="1">
    <citation type="submission" date="2017-08" db="EMBL/GenBank/DDBJ databases">
        <title>Draft Genome Sequence of the Marine Bacterium Oceanimonas baumannii ATCC 700832.</title>
        <authorList>
            <person name="Mcclelland W.D."/>
            <person name="Brennan M.A."/>
            <person name="Trachtenberg A.M."/>
            <person name="Maclea K.S."/>
        </authorList>
    </citation>
    <scope>NUCLEOTIDE SEQUENCE [LARGE SCALE GENOMIC DNA]</scope>
    <source>
        <strain evidence="3 5">ATCC 700832</strain>
    </source>
</reference>
<dbReference type="EMBL" id="SODO01000002">
    <property type="protein sequence ID" value="TDW61291.1"/>
    <property type="molecule type" value="Genomic_DNA"/>
</dbReference>
<keyword evidence="1" id="KW-1133">Transmembrane helix</keyword>
<dbReference type="RefSeq" id="WP_094277334.1">
    <property type="nucleotide sequence ID" value="NZ_JBLWZI010000002.1"/>
</dbReference>
<evidence type="ECO:0000313" key="5">
    <source>
        <dbReference type="Proteomes" id="UP000243640"/>
    </source>
</evidence>
<evidence type="ECO:0000256" key="1">
    <source>
        <dbReference type="SAM" id="Phobius"/>
    </source>
</evidence>
<comment type="caution">
    <text evidence="3">The sequence shown here is derived from an EMBL/GenBank/DDBJ whole genome shotgun (WGS) entry which is preliminary data.</text>
</comment>
<dbReference type="Proteomes" id="UP000243640">
    <property type="component" value="Unassembled WGS sequence"/>
</dbReference>
<dbReference type="Pfam" id="PF21742">
    <property type="entry name" value="DUF6868"/>
    <property type="match status" value="1"/>
</dbReference>
<proteinExistence type="predicted"/>
<protein>
    <recommendedName>
        <fullName evidence="2">DUF6868 domain-containing protein</fullName>
    </recommendedName>
</protein>
<dbReference type="EMBL" id="NQJF01000003">
    <property type="protein sequence ID" value="OYD25505.1"/>
    <property type="molecule type" value="Genomic_DNA"/>
</dbReference>
<reference evidence="4 6" key="2">
    <citation type="submission" date="2019-03" db="EMBL/GenBank/DDBJ databases">
        <title>Genomic Encyclopedia of Archaeal and Bacterial Type Strains, Phase II (KMG-II): from individual species to whole genera.</title>
        <authorList>
            <person name="Goeker M."/>
        </authorList>
    </citation>
    <scope>NUCLEOTIDE SEQUENCE [LARGE SCALE GENOMIC DNA]</scope>
    <source>
        <strain evidence="4 6">DSM 15594</strain>
    </source>
</reference>
<dbReference type="AlphaFoldDB" id="A0A235CNS3"/>
<feature type="domain" description="DUF6868" evidence="2">
    <location>
        <begin position="1"/>
        <end position="79"/>
    </location>
</feature>
<evidence type="ECO:0000259" key="2">
    <source>
        <dbReference type="Pfam" id="PF21742"/>
    </source>
</evidence>
<keyword evidence="6" id="KW-1185">Reference proteome</keyword>
<dbReference type="InterPro" id="IPR049220">
    <property type="entry name" value="DUF6868"/>
</dbReference>
<evidence type="ECO:0000313" key="4">
    <source>
        <dbReference type="EMBL" id="TDW61291.1"/>
    </source>
</evidence>